<feature type="binding site" evidence="5">
    <location>
        <begin position="91"/>
        <end position="92"/>
    </location>
    <ligand>
        <name>substrate</name>
    </ligand>
</feature>
<organism evidence="7 8">
    <name type="scientific">Paraferrimonas haliotis</name>
    <dbReference type="NCBI Taxonomy" id="2013866"/>
    <lineage>
        <taxon>Bacteria</taxon>
        <taxon>Pseudomonadati</taxon>
        <taxon>Pseudomonadota</taxon>
        <taxon>Gammaproteobacteria</taxon>
        <taxon>Alteromonadales</taxon>
        <taxon>Ferrimonadaceae</taxon>
        <taxon>Paraferrimonas</taxon>
    </lineage>
</organism>
<accession>A0AA37TN58</accession>
<feature type="binding site" evidence="5">
    <location>
        <position position="242"/>
    </location>
    <ligand>
        <name>substrate</name>
    </ligand>
</feature>
<evidence type="ECO:0000313" key="8">
    <source>
        <dbReference type="Proteomes" id="UP001157439"/>
    </source>
</evidence>
<comment type="catalytic activity">
    <reaction evidence="5">
        <text>6-carboxyhexanoyl-[ACP] methyl ester + H2O = 6-carboxyhexanoyl-[ACP] + methanol + H(+)</text>
        <dbReference type="Rhea" id="RHEA:42700"/>
        <dbReference type="Rhea" id="RHEA-COMP:9955"/>
        <dbReference type="Rhea" id="RHEA-COMP:10186"/>
        <dbReference type="ChEBI" id="CHEBI:15377"/>
        <dbReference type="ChEBI" id="CHEBI:15378"/>
        <dbReference type="ChEBI" id="CHEBI:17790"/>
        <dbReference type="ChEBI" id="CHEBI:78846"/>
        <dbReference type="ChEBI" id="CHEBI:82735"/>
        <dbReference type="EC" id="3.1.1.85"/>
    </reaction>
</comment>
<dbReference type="InterPro" id="IPR050228">
    <property type="entry name" value="Carboxylesterase_BioH"/>
</dbReference>
<dbReference type="Proteomes" id="UP001157439">
    <property type="component" value="Unassembled WGS sequence"/>
</dbReference>
<dbReference type="InterPro" id="IPR010076">
    <property type="entry name" value="BioH"/>
</dbReference>
<dbReference type="GO" id="GO:0090499">
    <property type="term" value="F:pimelyl-[acyl-carrier protein] methyl ester esterase activity"/>
    <property type="evidence" value="ECO:0007669"/>
    <property type="project" value="UniProtKB-EC"/>
</dbReference>
<dbReference type="AlphaFoldDB" id="A0AA37TN58"/>
<dbReference type="GO" id="GO:0005737">
    <property type="term" value="C:cytoplasm"/>
    <property type="evidence" value="ECO:0007669"/>
    <property type="project" value="UniProtKB-SubCell"/>
</dbReference>
<evidence type="ECO:0000256" key="2">
    <source>
        <dbReference type="ARBA" id="ARBA00022490"/>
    </source>
</evidence>
<sequence length="267" mass="29569">MSLSLANSDYGLPSYQGTNLSEFPLVCVHGWGMNPSVFSELERHAEQNKQRFITIALPGHGASPLVNIDYEAWVDHIAAQIPQQSILLGWSLGGMLAMAIALKYPNKLAGLISVAASPKFVADDAWPGTKANVLATFQQQLQQNPKLTQERFLALQAMGSPDARQDIKRLKQLVLSQPEPHPKALEFGLTLLEQLDLREALAHINMPWLRVWGKLDGLTPIAQKERLQHLSGQDWVIAKASHAPFISHPQTFYQGLRQWMNGATSSP</sequence>
<keyword evidence="2 5" id="KW-0963">Cytoplasm</keyword>
<comment type="function">
    <text evidence="5">The physiological role of BioH is to remove the methyl group introduced by BioC when the pimeloyl moiety is complete. It allows to synthesize pimeloyl-ACP via the fatty acid synthetic pathway through the hydrolysis of the ester bonds of pimeloyl-ACP esters.</text>
</comment>
<feature type="binding site" evidence="5">
    <location>
        <position position="31"/>
    </location>
    <ligand>
        <name>substrate</name>
    </ligand>
</feature>
<gene>
    <name evidence="5 7" type="primary">bioH</name>
    <name evidence="7" type="ORF">GCM10007894_14650</name>
</gene>
<comment type="similarity">
    <text evidence="5">Belongs to the AB hydrolase superfamily. Carboxylesterase BioH family.</text>
</comment>
<name>A0AA37TN58_9GAMM</name>
<evidence type="ECO:0000256" key="3">
    <source>
        <dbReference type="ARBA" id="ARBA00022756"/>
    </source>
</evidence>
<feature type="active site" description="Nucleophile" evidence="5">
    <location>
        <position position="91"/>
    </location>
</feature>
<keyword evidence="8" id="KW-1185">Reference proteome</keyword>
<dbReference type="EMBL" id="BSPO01000002">
    <property type="protein sequence ID" value="GLS83488.1"/>
    <property type="molecule type" value="Genomic_DNA"/>
</dbReference>
<reference evidence="7 8" key="1">
    <citation type="journal article" date="2014" name="Int. J. Syst. Evol. Microbiol.">
        <title>Complete genome sequence of Corynebacterium casei LMG S-19264T (=DSM 44701T), isolated from a smear-ripened cheese.</title>
        <authorList>
            <consortium name="US DOE Joint Genome Institute (JGI-PGF)"/>
            <person name="Walter F."/>
            <person name="Albersmeier A."/>
            <person name="Kalinowski J."/>
            <person name="Ruckert C."/>
        </authorList>
    </citation>
    <scope>NUCLEOTIDE SEQUENCE [LARGE SCALE GENOMIC DNA]</scope>
    <source>
        <strain evidence="7 8">NBRC 112785</strain>
    </source>
</reference>
<feature type="active site" evidence="5">
    <location>
        <position position="242"/>
    </location>
</feature>
<dbReference type="EC" id="3.1.1.85" evidence="5"/>
<evidence type="ECO:0000259" key="6">
    <source>
        <dbReference type="Pfam" id="PF00561"/>
    </source>
</evidence>
<dbReference type="RefSeq" id="WP_095496966.1">
    <property type="nucleotide sequence ID" value="NZ_BSPO01000002.1"/>
</dbReference>
<evidence type="ECO:0000256" key="5">
    <source>
        <dbReference type="HAMAP-Rule" id="MF_01260"/>
    </source>
</evidence>
<comment type="pathway">
    <text evidence="5">Cofactor biosynthesis; biotin biosynthesis.</text>
</comment>
<feature type="domain" description="AB hydrolase-1" evidence="6">
    <location>
        <begin position="24"/>
        <end position="249"/>
    </location>
</feature>
<evidence type="ECO:0000256" key="1">
    <source>
        <dbReference type="ARBA" id="ARBA00022487"/>
    </source>
</evidence>
<dbReference type="PANTHER" id="PTHR43194">
    <property type="entry name" value="HYDROLASE ALPHA/BETA FOLD FAMILY"/>
    <property type="match status" value="1"/>
</dbReference>
<evidence type="ECO:0000313" key="7">
    <source>
        <dbReference type="EMBL" id="GLS83488.1"/>
    </source>
</evidence>
<dbReference type="NCBIfam" id="TIGR01738">
    <property type="entry name" value="bioH"/>
    <property type="match status" value="1"/>
</dbReference>
<keyword evidence="3 5" id="KW-0093">Biotin biosynthesis</keyword>
<dbReference type="HAMAP" id="MF_01260">
    <property type="entry name" value="Carboxylester"/>
    <property type="match status" value="1"/>
</dbReference>
<dbReference type="Gene3D" id="3.40.50.1820">
    <property type="entry name" value="alpha/beta hydrolase"/>
    <property type="match status" value="1"/>
</dbReference>
<keyword evidence="1 5" id="KW-0719">Serine esterase</keyword>
<feature type="binding site" evidence="5">
    <location>
        <begin position="152"/>
        <end position="156"/>
    </location>
    <ligand>
        <name>substrate</name>
    </ligand>
</feature>
<evidence type="ECO:0000256" key="4">
    <source>
        <dbReference type="ARBA" id="ARBA00022801"/>
    </source>
</evidence>
<keyword evidence="4 5" id="KW-0378">Hydrolase</keyword>
<feature type="active site" evidence="5">
    <location>
        <position position="216"/>
    </location>
</feature>
<comment type="subunit">
    <text evidence="5">Monomer.</text>
</comment>
<dbReference type="InterPro" id="IPR000073">
    <property type="entry name" value="AB_hydrolase_1"/>
</dbReference>
<proteinExistence type="inferred from homology"/>
<dbReference type="InterPro" id="IPR029058">
    <property type="entry name" value="AB_hydrolase_fold"/>
</dbReference>
<comment type="subcellular location">
    <subcellularLocation>
        <location evidence="5">Cytoplasm</location>
    </subcellularLocation>
</comment>
<protein>
    <recommendedName>
        <fullName evidence="5">Pimeloyl-[acyl-carrier protein] methyl ester esterase</fullName>
        <ecNumber evidence="5">3.1.1.85</ecNumber>
    </recommendedName>
    <alternativeName>
        <fullName evidence="5">Biotin synthesis protein BioH</fullName>
    </alternativeName>
    <alternativeName>
        <fullName evidence="5">Carboxylesterase BioH</fullName>
    </alternativeName>
</protein>
<dbReference type="SUPFAM" id="SSF53474">
    <property type="entry name" value="alpha/beta-Hydrolases"/>
    <property type="match status" value="1"/>
</dbReference>
<dbReference type="PANTHER" id="PTHR43194:SF5">
    <property type="entry name" value="PIMELOYL-[ACYL-CARRIER PROTEIN] METHYL ESTER ESTERASE"/>
    <property type="match status" value="1"/>
</dbReference>
<dbReference type="Pfam" id="PF00561">
    <property type="entry name" value="Abhydrolase_1"/>
    <property type="match status" value="1"/>
</dbReference>
<comment type="caution">
    <text evidence="7">The sequence shown here is derived from an EMBL/GenBank/DDBJ whole genome shotgun (WGS) entry which is preliminary data.</text>
</comment>
<dbReference type="GO" id="GO:0009102">
    <property type="term" value="P:biotin biosynthetic process"/>
    <property type="evidence" value="ECO:0007669"/>
    <property type="project" value="UniProtKB-UniRule"/>
</dbReference>